<evidence type="ECO:0000256" key="4">
    <source>
        <dbReference type="ARBA" id="ARBA00022692"/>
    </source>
</evidence>
<dbReference type="AlphaFoldDB" id="A0A381YWP2"/>
<sequence length="352" mass="40202">MNWFNNKFGTLLESPLIQSILILLGFILLAKIADLVFARIFKRLAAKTKTNLDDKIIELLHKPIFYSIIFIGFTFAFKRIDLSDYLDFALVSGIKTIAILLWLVVFTRIFILTMDWLSTRTASRLLQHKTLPLFNNLGKIVIAILGIYFIFLSWNINVNGLMASGAALSLVLGFAAKDTVSNFFSGFFLLADSPFKEGDYILLDTGERGYVKNMGLRSTRIMTRDDIEITLPNSVIASSKIVNESGGPDEIERVRITLTVSYGSDIDEIKELLIAIAKNNSNVMDEPEPRVRFREFAEYGLKLQLLFWIYKPEKRGRTVDQINTDIYKKFNERNILIPYPTMKVILPKQEMD</sequence>
<keyword evidence="4 7" id="KW-0812">Transmembrane</keyword>
<dbReference type="Gene3D" id="2.30.30.60">
    <property type="match status" value="1"/>
</dbReference>
<feature type="domain" description="Mechanosensitive ion channel transmembrane helices 2/3" evidence="10">
    <location>
        <begin position="139"/>
        <end position="177"/>
    </location>
</feature>
<dbReference type="Pfam" id="PF00924">
    <property type="entry name" value="MS_channel_2nd"/>
    <property type="match status" value="1"/>
</dbReference>
<proteinExistence type="inferred from homology"/>
<feature type="transmembrane region" description="Helical" evidence="7">
    <location>
        <begin position="20"/>
        <end position="38"/>
    </location>
</feature>
<evidence type="ECO:0008006" key="12">
    <source>
        <dbReference type="Google" id="ProtNLM"/>
    </source>
</evidence>
<feature type="transmembrane region" description="Helical" evidence="7">
    <location>
        <begin position="89"/>
        <end position="112"/>
    </location>
</feature>
<evidence type="ECO:0000259" key="10">
    <source>
        <dbReference type="Pfam" id="PF21088"/>
    </source>
</evidence>
<dbReference type="Pfam" id="PF21088">
    <property type="entry name" value="MS_channel_1st"/>
    <property type="match status" value="1"/>
</dbReference>
<evidence type="ECO:0000259" key="8">
    <source>
        <dbReference type="Pfam" id="PF00924"/>
    </source>
</evidence>
<dbReference type="SUPFAM" id="SSF82689">
    <property type="entry name" value="Mechanosensitive channel protein MscS (YggB), C-terminal domain"/>
    <property type="match status" value="1"/>
</dbReference>
<feature type="transmembrane region" description="Helical" evidence="7">
    <location>
        <begin position="59"/>
        <end position="77"/>
    </location>
</feature>
<dbReference type="InterPro" id="IPR011066">
    <property type="entry name" value="MscS_channel_C_sf"/>
</dbReference>
<gene>
    <name evidence="11" type="ORF">METZ01_LOCUS134300</name>
</gene>
<dbReference type="InterPro" id="IPR010920">
    <property type="entry name" value="LSM_dom_sf"/>
</dbReference>
<dbReference type="Gene3D" id="1.10.287.1260">
    <property type="match status" value="1"/>
</dbReference>
<dbReference type="Gene3D" id="3.30.70.100">
    <property type="match status" value="1"/>
</dbReference>
<evidence type="ECO:0000256" key="1">
    <source>
        <dbReference type="ARBA" id="ARBA00004651"/>
    </source>
</evidence>
<dbReference type="InterPro" id="IPR049142">
    <property type="entry name" value="MS_channel_1st"/>
</dbReference>
<evidence type="ECO:0000259" key="9">
    <source>
        <dbReference type="Pfam" id="PF21082"/>
    </source>
</evidence>
<dbReference type="PANTHER" id="PTHR30221:SF1">
    <property type="entry name" value="SMALL-CONDUCTANCE MECHANOSENSITIVE CHANNEL"/>
    <property type="match status" value="1"/>
</dbReference>
<dbReference type="InterPro" id="IPR006685">
    <property type="entry name" value="MscS_channel_2nd"/>
</dbReference>
<comment type="subcellular location">
    <subcellularLocation>
        <location evidence="1">Cell membrane</location>
        <topology evidence="1">Multi-pass membrane protein</topology>
    </subcellularLocation>
</comment>
<evidence type="ECO:0000256" key="3">
    <source>
        <dbReference type="ARBA" id="ARBA00022475"/>
    </source>
</evidence>
<accession>A0A381YWP2</accession>
<dbReference type="GO" id="GO:0005886">
    <property type="term" value="C:plasma membrane"/>
    <property type="evidence" value="ECO:0007669"/>
    <property type="project" value="UniProtKB-SubCell"/>
</dbReference>
<evidence type="ECO:0000256" key="7">
    <source>
        <dbReference type="SAM" id="Phobius"/>
    </source>
</evidence>
<feature type="domain" description="Mechanosensitive ion channel MscS C-terminal" evidence="9">
    <location>
        <begin position="254"/>
        <end position="335"/>
    </location>
</feature>
<evidence type="ECO:0000256" key="2">
    <source>
        <dbReference type="ARBA" id="ARBA00008017"/>
    </source>
</evidence>
<dbReference type="GO" id="GO:0008381">
    <property type="term" value="F:mechanosensitive monoatomic ion channel activity"/>
    <property type="evidence" value="ECO:0007669"/>
    <property type="project" value="InterPro"/>
</dbReference>
<dbReference type="SUPFAM" id="SSF82861">
    <property type="entry name" value="Mechanosensitive channel protein MscS (YggB), transmembrane region"/>
    <property type="match status" value="1"/>
</dbReference>
<dbReference type="InterPro" id="IPR011014">
    <property type="entry name" value="MscS_channel_TM-2"/>
</dbReference>
<dbReference type="PANTHER" id="PTHR30221">
    <property type="entry name" value="SMALL-CONDUCTANCE MECHANOSENSITIVE CHANNEL"/>
    <property type="match status" value="1"/>
</dbReference>
<evidence type="ECO:0000256" key="6">
    <source>
        <dbReference type="ARBA" id="ARBA00023136"/>
    </source>
</evidence>
<dbReference type="EMBL" id="UINC01019255">
    <property type="protein sequence ID" value="SVA81446.1"/>
    <property type="molecule type" value="Genomic_DNA"/>
</dbReference>
<dbReference type="InterPro" id="IPR023408">
    <property type="entry name" value="MscS_beta-dom_sf"/>
</dbReference>
<feature type="domain" description="Mechanosensitive ion channel MscS" evidence="8">
    <location>
        <begin position="178"/>
        <end position="245"/>
    </location>
</feature>
<name>A0A381YWP2_9ZZZZ</name>
<dbReference type="SUPFAM" id="SSF50182">
    <property type="entry name" value="Sm-like ribonucleoproteins"/>
    <property type="match status" value="1"/>
</dbReference>
<organism evidence="11">
    <name type="scientific">marine metagenome</name>
    <dbReference type="NCBI Taxonomy" id="408172"/>
    <lineage>
        <taxon>unclassified sequences</taxon>
        <taxon>metagenomes</taxon>
        <taxon>ecological metagenomes</taxon>
    </lineage>
</organism>
<dbReference type="Pfam" id="PF21082">
    <property type="entry name" value="MS_channel_3rd"/>
    <property type="match status" value="1"/>
</dbReference>
<feature type="transmembrane region" description="Helical" evidence="7">
    <location>
        <begin position="133"/>
        <end position="152"/>
    </location>
</feature>
<evidence type="ECO:0000313" key="11">
    <source>
        <dbReference type="EMBL" id="SVA81446.1"/>
    </source>
</evidence>
<reference evidence="11" key="1">
    <citation type="submission" date="2018-05" db="EMBL/GenBank/DDBJ databases">
        <authorList>
            <person name="Lanie J.A."/>
            <person name="Ng W.-L."/>
            <person name="Kazmierczak K.M."/>
            <person name="Andrzejewski T.M."/>
            <person name="Davidsen T.M."/>
            <person name="Wayne K.J."/>
            <person name="Tettelin H."/>
            <person name="Glass J.I."/>
            <person name="Rusch D."/>
            <person name="Podicherti R."/>
            <person name="Tsui H.-C.T."/>
            <person name="Winkler M.E."/>
        </authorList>
    </citation>
    <scope>NUCLEOTIDE SEQUENCE</scope>
</reference>
<evidence type="ECO:0000256" key="5">
    <source>
        <dbReference type="ARBA" id="ARBA00022989"/>
    </source>
</evidence>
<protein>
    <recommendedName>
        <fullName evidence="12">Mechanosensitive ion channel protein</fullName>
    </recommendedName>
</protein>
<dbReference type="InterPro" id="IPR049278">
    <property type="entry name" value="MS_channel_C"/>
</dbReference>
<keyword evidence="5 7" id="KW-1133">Transmembrane helix</keyword>
<keyword evidence="3" id="KW-1003">Cell membrane</keyword>
<comment type="similarity">
    <text evidence="2">Belongs to the MscS (TC 1.A.23) family.</text>
</comment>
<dbReference type="InterPro" id="IPR045275">
    <property type="entry name" value="MscS_archaea/bacteria_type"/>
</dbReference>
<keyword evidence="6 7" id="KW-0472">Membrane</keyword>